<dbReference type="GO" id="GO:0005886">
    <property type="term" value="C:plasma membrane"/>
    <property type="evidence" value="ECO:0007669"/>
    <property type="project" value="UniProtKB-SubCell"/>
</dbReference>
<evidence type="ECO:0000256" key="1">
    <source>
        <dbReference type="ARBA" id="ARBA00004651"/>
    </source>
</evidence>
<evidence type="ECO:0000256" key="3">
    <source>
        <dbReference type="ARBA" id="ARBA00022692"/>
    </source>
</evidence>
<feature type="transmembrane region" description="Helical" evidence="6">
    <location>
        <begin position="111"/>
        <end position="130"/>
    </location>
</feature>
<comment type="subcellular location">
    <subcellularLocation>
        <location evidence="1">Cell membrane</location>
        <topology evidence="1">Multi-pass membrane protein</topology>
    </subcellularLocation>
</comment>
<dbReference type="RefSeq" id="WP_091936148.1">
    <property type="nucleotide sequence ID" value="NZ_FOUJ01000003.1"/>
</dbReference>
<keyword evidence="5 6" id="KW-0472">Membrane</keyword>
<dbReference type="EMBL" id="FOUJ01000003">
    <property type="protein sequence ID" value="SFM60013.1"/>
    <property type="molecule type" value="Genomic_DNA"/>
</dbReference>
<dbReference type="STRING" id="487685.SAMN04488696_1799"/>
<dbReference type="OrthoDB" id="121309at2157"/>
<dbReference type="AlphaFoldDB" id="A0A1I4S6W3"/>
<dbReference type="GO" id="GO:0006865">
    <property type="term" value="P:amino acid transport"/>
    <property type="evidence" value="ECO:0007669"/>
    <property type="project" value="InterPro"/>
</dbReference>
<evidence type="ECO:0000256" key="5">
    <source>
        <dbReference type="ARBA" id="ARBA00023136"/>
    </source>
</evidence>
<dbReference type="Pfam" id="PF01810">
    <property type="entry name" value="LysE"/>
    <property type="match status" value="1"/>
</dbReference>
<accession>A0A1I4S6W3</accession>
<protein>
    <submittedName>
        <fullName evidence="7">Threonine/homoserine/homoserine lactone efflux protein</fullName>
    </submittedName>
</protein>
<dbReference type="InterPro" id="IPR001123">
    <property type="entry name" value="LeuE-type"/>
</dbReference>
<evidence type="ECO:0000313" key="8">
    <source>
        <dbReference type="Proteomes" id="UP000198535"/>
    </source>
</evidence>
<reference evidence="8" key="1">
    <citation type="submission" date="2016-10" db="EMBL/GenBank/DDBJ databases">
        <authorList>
            <person name="Varghese N."/>
            <person name="Submissions S."/>
        </authorList>
    </citation>
    <scope>NUCLEOTIDE SEQUENCE [LARGE SCALE GENOMIC DNA]</scope>
    <source>
        <strain evidence="8">Mob M</strain>
    </source>
</reference>
<name>A0A1I4S6W3_9EURY</name>
<keyword evidence="3 6" id="KW-0812">Transmembrane</keyword>
<dbReference type="PANTHER" id="PTHR38825">
    <property type="entry name" value="LYSINE EXPORTER PROTEIN (LYSE/YGGA)"/>
    <property type="match status" value="1"/>
</dbReference>
<keyword evidence="2" id="KW-1003">Cell membrane</keyword>
<feature type="transmembrane region" description="Helical" evidence="6">
    <location>
        <begin position="70"/>
        <end position="90"/>
    </location>
</feature>
<dbReference type="Proteomes" id="UP000198535">
    <property type="component" value="Unassembled WGS sequence"/>
</dbReference>
<feature type="transmembrane region" description="Helical" evidence="6">
    <location>
        <begin position="44"/>
        <end position="64"/>
    </location>
</feature>
<keyword evidence="4 6" id="KW-1133">Transmembrane helix</keyword>
<gene>
    <name evidence="7" type="ORF">SAMN04488696_1799</name>
</gene>
<evidence type="ECO:0000313" key="7">
    <source>
        <dbReference type="EMBL" id="SFM60013.1"/>
    </source>
</evidence>
<keyword evidence="8" id="KW-1185">Reference proteome</keyword>
<feature type="transmembrane region" description="Helical" evidence="6">
    <location>
        <begin position="142"/>
        <end position="164"/>
    </location>
</feature>
<dbReference type="PANTHER" id="PTHR38825:SF1">
    <property type="entry name" value="TRANSPORTER, LYSE FAMILY"/>
    <property type="match status" value="1"/>
</dbReference>
<proteinExistence type="predicted"/>
<evidence type="ECO:0000256" key="4">
    <source>
        <dbReference type="ARBA" id="ARBA00022989"/>
    </source>
</evidence>
<sequence length="203" mass="21894">MFELLEMLTIGFILGLTGALVPGPMLFVTIDTSLKRGWKAGPEIFVGHAIIEFMVCVLIIYGITAVSDSTVMAISILGGATLVIFGLMTMKSAKGAADSMHEHNKSTSKPVLSGILTSASNPYFWIWWLAAGSALVLRGLEIGLIAAVMFMAGHWLADLGYFTVVSASFSKGKKLMSPKVYERVLLFCGLFLVLFGSWFIVGM</sequence>
<feature type="transmembrane region" description="Helical" evidence="6">
    <location>
        <begin position="184"/>
        <end position="201"/>
    </location>
</feature>
<evidence type="ECO:0000256" key="2">
    <source>
        <dbReference type="ARBA" id="ARBA00022475"/>
    </source>
</evidence>
<evidence type="ECO:0000256" key="6">
    <source>
        <dbReference type="SAM" id="Phobius"/>
    </source>
</evidence>
<feature type="transmembrane region" description="Helical" evidence="6">
    <location>
        <begin position="12"/>
        <end position="32"/>
    </location>
</feature>
<organism evidence="7 8">
    <name type="scientific">Methanolobus profundi</name>
    <dbReference type="NCBI Taxonomy" id="487685"/>
    <lineage>
        <taxon>Archaea</taxon>
        <taxon>Methanobacteriati</taxon>
        <taxon>Methanobacteriota</taxon>
        <taxon>Stenosarchaea group</taxon>
        <taxon>Methanomicrobia</taxon>
        <taxon>Methanosarcinales</taxon>
        <taxon>Methanosarcinaceae</taxon>
        <taxon>Methanolobus</taxon>
    </lineage>
</organism>